<dbReference type="Pfam" id="PF07893">
    <property type="entry name" value="DUF1668"/>
    <property type="match status" value="1"/>
</dbReference>
<sequence>MVGQKSSSSILISTLFGQQFLALSRLTEKLGGMSKRRGHDDRSQGHGSKRARPARKKHLYLVLDDWEKGYSIHQIDPDTMIPDTDNSDREPMRLPEPAAFRFVAPASKTKFAAIGSNIVVVSSGGGTEAPTLVYDTAAGALAVAPPLPGHLAGAIVAVAGGGALYAPTTLGAGLPAALEALMWAPCTSDAEEPWLRRYEWSWKTVAAPSPPPLAAGRAVLSHATHPDGRTVFVSTYDAADGGREDTCSFDAERGEWTRRGAWALPFRGQGHFDRELGAWVGLDEELGYVCACQIPSRRTDSTVPPESDTTEERLFRGAAATLAYMGDSKFCLVESVPCEDGDADGREGRIVRVTMFGLKFDRKGKLRTTSHRTTSSYVASRYVPSFSPVAFWM</sequence>
<dbReference type="SUPFAM" id="SSF50965">
    <property type="entry name" value="Galactose oxidase, central domain"/>
    <property type="match status" value="1"/>
</dbReference>
<name>A0A8T0WW20_PANVG</name>
<comment type="caution">
    <text evidence="2">The sequence shown here is derived from an EMBL/GenBank/DDBJ whole genome shotgun (WGS) entry which is preliminary data.</text>
</comment>
<reference evidence="2" key="1">
    <citation type="submission" date="2020-05" db="EMBL/GenBank/DDBJ databases">
        <title>WGS assembly of Panicum virgatum.</title>
        <authorList>
            <person name="Lovell J.T."/>
            <person name="Jenkins J."/>
            <person name="Shu S."/>
            <person name="Juenger T.E."/>
            <person name="Schmutz J."/>
        </authorList>
    </citation>
    <scope>NUCLEOTIDE SEQUENCE</scope>
    <source>
        <strain evidence="2">AP13</strain>
    </source>
</reference>
<accession>A0A8T0WW20</accession>
<organism evidence="2 3">
    <name type="scientific">Panicum virgatum</name>
    <name type="common">Blackwell switchgrass</name>
    <dbReference type="NCBI Taxonomy" id="38727"/>
    <lineage>
        <taxon>Eukaryota</taxon>
        <taxon>Viridiplantae</taxon>
        <taxon>Streptophyta</taxon>
        <taxon>Embryophyta</taxon>
        <taxon>Tracheophyta</taxon>
        <taxon>Spermatophyta</taxon>
        <taxon>Magnoliopsida</taxon>
        <taxon>Liliopsida</taxon>
        <taxon>Poales</taxon>
        <taxon>Poaceae</taxon>
        <taxon>PACMAD clade</taxon>
        <taxon>Panicoideae</taxon>
        <taxon>Panicodae</taxon>
        <taxon>Paniceae</taxon>
        <taxon>Panicinae</taxon>
        <taxon>Panicum</taxon>
        <taxon>Panicum sect. Hiantes</taxon>
    </lineage>
</organism>
<dbReference type="PANTHER" id="PTHR33085:SF47">
    <property type="entry name" value="OS02G0513400 PROTEIN"/>
    <property type="match status" value="1"/>
</dbReference>
<evidence type="ECO:0000313" key="3">
    <source>
        <dbReference type="Proteomes" id="UP000823388"/>
    </source>
</evidence>
<dbReference type="AlphaFoldDB" id="A0A8T0WW20"/>
<gene>
    <name evidence="2" type="ORF">PVAP13_1NG407700</name>
</gene>
<evidence type="ECO:0000256" key="1">
    <source>
        <dbReference type="SAM" id="MobiDB-lite"/>
    </source>
</evidence>
<dbReference type="InterPro" id="IPR012871">
    <property type="entry name" value="DUF1668_ORYSA"/>
</dbReference>
<dbReference type="EMBL" id="CM029038">
    <property type="protein sequence ID" value="KAG2653791.1"/>
    <property type="molecule type" value="Genomic_DNA"/>
</dbReference>
<dbReference type="InterPro" id="IPR011043">
    <property type="entry name" value="Gal_Oxase/kelch_b-propeller"/>
</dbReference>
<keyword evidence="3" id="KW-1185">Reference proteome</keyword>
<proteinExistence type="predicted"/>
<dbReference type="Proteomes" id="UP000823388">
    <property type="component" value="Chromosome 1N"/>
</dbReference>
<protein>
    <submittedName>
        <fullName evidence="2">Uncharacterized protein</fullName>
    </submittedName>
</protein>
<feature type="region of interest" description="Disordered" evidence="1">
    <location>
        <begin position="32"/>
        <end position="53"/>
    </location>
</feature>
<evidence type="ECO:0000313" key="2">
    <source>
        <dbReference type="EMBL" id="KAG2653791.1"/>
    </source>
</evidence>
<dbReference type="PANTHER" id="PTHR33085">
    <property type="entry name" value="OS12G0113100 PROTEIN-RELATED"/>
    <property type="match status" value="1"/>
</dbReference>